<evidence type="ECO:0000313" key="3">
    <source>
        <dbReference type="Proteomes" id="UP001189429"/>
    </source>
</evidence>
<feature type="compositionally biased region" description="Low complexity" evidence="1">
    <location>
        <begin position="17"/>
        <end position="29"/>
    </location>
</feature>
<evidence type="ECO:0008006" key="4">
    <source>
        <dbReference type="Google" id="ProtNLM"/>
    </source>
</evidence>
<keyword evidence="3" id="KW-1185">Reference proteome</keyword>
<gene>
    <name evidence="2" type="ORF">PCOR1329_LOCUS77066</name>
</gene>
<feature type="region of interest" description="Disordered" evidence="1">
    <location>
        <begin position="117"/>
        <end position="150"/>
    </location>
</feature>
<sequence>SLKELLEQQQIACGLPAASADAAAQDAAAEPTMRRARARSFGVGRRRPRSAGPPGRPYIGSAKGPAGGERPAPSASGAGGVVPTRAVADRQEQLAERRHRRTMERRLKLARFLEEELASGPLSTQKEGRPPASMLERRLVRAPSVASRRE</sequence>
<comment type="caution">
    <text evidence="2">The sequence shown here is derived from an EMBL/GenBank/DDBJ whole genome shotgun (WGS) entry which is preliminary data.</text>
</comment>
<reference evidence="2" key="1">
    <citation type="submission" date="2023-10" db="EMBL/GenBank/DDBJ databases">
        <authorList>
            <person name="Chen Y."/>
            <person name="Shah S."/>
            <person name="Dougan E. K."/>
            <person name="Thang M."/>
            <person name="Chan C."/>
        </authorList>
    </citation>
    <scope>NUCLEOTIDE SEQUENCE [LARGE SCALE GENOMIC DNA]</scope>
</reference>
<feature type="non-terminal residue" evidence="2">
    <location>
        <position position="1"/>
    </location>
</feature>
<evidence type="ECO:0000256" key="1">
    <source>
        <dbReference type="SAM" id="MobiDB-lite"/>
    </source>
</evidence>
<dbReference type="EMBL" id="CAUYUJ010020627">
    <property type="protein sequence ID" value="CAK0899591.1"/>
    <property type="molecule type" value="Genomic_DNA"/>
</dbReference>
<proteinExistence type="predicted"/>
<organism evidence="2 3">
    <name type="scientific">Prorocentrum cordatum</name>
    <dbReference type="NCBI Taxonomy" id="2364126"/>
    <lineage>
        <taxon>Eukaryota</taxon>
        <taxon>Sar</taxon>
        <taxon>Alveolata</taxon>
        <taxon>Dinophyceae</taxon>
        <taxon>Prorocentrales</taxon>
        <taxon>Prorocentraceae</taxon>
        <taxon>Prorocentrum</taxon>
    </lineage>
</organism>
<protein>
    <recommendedName>
        <fullName evidence="4">Ribosome biogenesis protein NOP53</fullName>
    </recommendedName>
</protein>
<name>A0ABN9XK79_9DINO</name>
<feature type="region of interest" description="Disordered" evidence="1">
    <location>
        <begin position="16"/>
        <end position="102"/>
    </location>
</feature>
<feature type="compositionally biased region" description="Basic residues" evidence="1">
    <location>
        <begin position="34"/>
        <end position="49"/>
    </location>
</feature>
<evidence type="ECO:0000313" key="2">
    <source>
        <dbReference type="EMBL" id="CAK0899591.1"/>
    </source>
</evidence>
<feature type="compositionally biased region" description="Basic and acidic residues" evidence="1">
    <location>
        <begin position="87"/>
        <end position="96"/>
    </location>
</feature>
<accession>A0ABN9XK79</accession>
<dbReference type="Proteomes" id="UP001189429">
    <property type="component" value="Unassembled WGS sequence"/>
</dbReference>